<dbReference type="Gene3D" id="1.25.40.390">
    <property type="match status" value="1"/>
</dbReference>
<dbReference type="RefSeq" id="WP_252589421.1">
    <property type="nucleotide sequence ID" value="NZ_JAMWYS010000058.1"/>
</dbReference>
<dbReference type="Gene3D" id="1.25.40.10">
    <property type="entry name" value="Tetratricopeptide repeat domain"/>
    <property type="match status" value="1"/>
</dbReference>
<dbReference type="InterPro" id="IPR012944">
    <property type="entry name" value="SusD_RagB_dom"/>
</dbReference>
<evidence type="ECO:0000259" key="6">
    <source>
        <dbReference type="Pfam" id="PF07980"/>
    </source>
</evidence>
<keyword evidence="3" id="KW-0732">Signal</keyword>
<evidence type="ECO:0000256" key="5">
    <source>
        <dbReference type="ARBA" id="ARBA00023237"/>
    </source>
</evidence>
<comment type="subcellular location">
    <subcellularLocation>
        <location evidence="1">Cell outer membrane</location>
    </subcellularLocation>
</comment>
<keyword evidence="4" id="KW-0472">Membrane</keyword>
<dbReference type="Gene3D" id="1.10.3780.10">
    <property type="entry name" value="SusD-like"/>
    <property type="match status" value="1"/>
</dbReference>
<evidence type="ECO:0000256" key="4">
    <source>
        <dbReference type="ARBA" id="ARBA00023136"/>
    </source>
</evidence>
<dbReference type="Pfam" id="PF14322">
    <property type="entry name" value="SusD-like_3"/>
    <property type="match status" value="1"/>
</dbReference>
<organism evidence="8 9">
    <name type="scientific">Solitalea agri</name>
    <dbReference type="NCBI Taxonomy" id="2953739"/>
    <lineage>
        <taxon>Bacteria</taxon>
        <taxon>Pseudomonadati</taxon>
        <taxon>Bacteroidota</taxon>
        <taxon>Sphingobacteriia</taxon>
        <taxon>Sphingobacteriales</taxon>
        <taxon>Sphingobacteriaceae</taxon>
        <taxon>Solitalea</taxon>
    </lineage>
</organism>
<evidence type="ECO:0000256" key="3">
    <source>
        <dbReference type="ARBA" id="ARBA00022729"/>
    </source>
</evidence>
<dbReference type="PROSITE" id="PS51257">
    <property type="entry name" value="PROKAR_LIPOPROTEIN"/>
    <property type="match status" value="1"/>
</dbReference>
<keyword evidence="9" id="KW-1185">Reference proteome</keyword>
<dbReference type="SUPFAM" id="SSF48452">
    <property type="entry name" value="TPR-like"/>
    <property type="match status" value="1"/>
</dbReference>
<comment type="caution">
    <text evidence="8">The sequence shown here is derived from an EMBL/GenBank/DDBJ whole genome shotgun (WGS) entry which is preliminary data.</text>
</comment>
<dbReference type="Pfam" id="PF07980">
    <property type="entry name" value="SusD_RagB"/>
    <property type="match status" value="1"/>
</dbReference>
<feature type="domain" description="SusD-like N-terminal" evidence="7">
    <location>
        <begin position="110"/>
        <end position="247"/>
    </location>
</feature>
<dbReference type="InterPro" id="IPR011990">
    <property type="entry name" value="TPR-like_helical_dom_sf"/>
</dbReference>
<dbReference type="Proteomes" id="UP001155182">
    <property type="component" value="Unassembled WGS sequence"/>
</dbReference>
<dbReference type="InterPro" id="IPR033985">
    <property type="entry name" value="SusD-like_N"/>
</dbReference>
<gene>
    <name evidence="8" type="ORF">NF867_16110</name>
</gene>
<name>A0A9X2JGF6_9SPHI</name>
<dbReference type="GO" id="GO:0009279">
    <property type="term" value="C:cell outer membrane"/>
    <property type="evidence" value="ECO:0007669"/>
    <property type="project" value="UniProtKB-SubCell"/>
</dbReference>
<sequence>MNSRYIKKISLTGVLAIALTSCINDLDRQPFYDVTSNVVYQSAAGYKQALAKVYGSFATTGNNGPAGQGDLGGIDEGTSDFFRLFWNAEQLPTDETITAWNGDAGLQDFHMMNWSADNPFLRGLFNRSYYQITLANEFLRESTDSKLSSRGISGAEATEIKFQAAEARFLRAYQYWVLVDLFGNVPFVDENSPIGASLPPQKDRVALFNYVESELKAIESLLKDPKTNEYGRADKAAAWALLARLYLNAEVYTGTAKYAEAAVYAKKVINAGYTLTPKYKDLFVADNNVAGKSEIILSINYDGAKTQGYGGTTFLVNGSVGGSMDKNVSGTSSGWGGHRSTKNLPLQFPTPLSSPDKRAMFVDNDGMDINEAKDVISFSKGYACIKFKNLKSDGSFSSNMSTGFSDTDFPLFRLAEMHLIVAEVALRAGNTTEALAAVNTLRARAYETTAAGQLTTIDLNELLNERSRELYWEGFRRTDLIRFHKFVEGSYLWPWKGGAPTGSSVQDYRNLYPLPSADVTANPNLVQNPNY</sequence>
<reference evidence="8" key="1">
    <citation type="submission" date="2022-06" db="EMBL/GenBank/DDBJ databases">
        <title>Solitalea sp. MAHUQ-68 isolated from rhizospheric soil.</title>
        <authorList>
            <person name="Huq M.A."/>
        </authorList>
    </citation>
    <scope>NUCLEOTIDE SEQUENCE</scope>
    <source>
        <strain evidence="8">MAHUQ-68</strain>
    </source>
</reference>
<evidence type="ECO:0000259" key="7">
    <source>
        <dbReference type="Pfam" id="PF14322"/>
    </source>
</evidence>
<dbReference type="AlphaFoldDB" id="A0A9X2JGF6"/>
<evidence type="ECO:0000256" key="2">
    <source>
        <dbReference type="ARBA" id="ARBA00006275"/>
    </source>
</evidence>
<dbReference type="EMBL" id="JAMWYS010000058">
    <property type="protein sequence ID" value="MCO4294386.1"/>
    <property type="molecule type" value="Genomic_DNA"/>
</dbReference>
<evidence type="ECO:0000313" key="9">
    <source>
        <dbReference type="Proteomes" id="UP001155182"/>
    </source>
</evidence>
<proteinExistence type="inferred from homology"/>
<feature type="domain" description="RagB/SusD" evidence="6">
    <location>
        <begin position="376"/>
        <end position="531"/>
    </location>
</feature>
<protein>
    <submittedName>
        <fullName evidence="8">RagB/SusD family nutrient uptake outer membrane protein</fullName>
    </submittedName>
</protein>
<accession>A0A9X2JGF6</accession>
<evidence type="ECO:0000256" key="1">
    <source>
        <dbReference type="ARBA" id="ARBA00004442"/>
    </source>
</evidence>
<keyword evidence="5" id="KW-0998">Cell outer membrane</keyword>
<evidence type="ECO:0000313" key="8">
    <source>
        <dbReference type="EMBL" id="MCO4294386.1"/>
    </source>
</evidence>
<comment type="similarity">
    <text evidence="2">Belongs to the SusD family.</text>
</comment>